<keyword evidence="3" id="KW-1185">Reference proteome</keyword>
<proteinExistence type="predicted"/>
<evidence type="ECO:0000313" key="3">
    <source>
        <dbReference type="Proteomes" id="UP001596378"/>
    </source>
</evidence>
<dbReference type="InterPro" id="IPR025139">
    <property type="entry name" value="DUF4062"/>
</dbReference>
<dbReference type="Proteomes" id="UP001596378">
    <property type="component" value="Unassembled WGS sequence"/>
</dbReference>
<evidence type="ECO:0000313" key="2">
    <source>
        <dbReference type="EMBL" id="MFC7151363.1"/>
    </source>
</evidence>
<gene>
    <name evidence="2" type="ORF">ACFQMJ_22730</name>
</gene>
<evidence type="ECO:0000259" key="1">
    <source>
        <dbReference type="Pfam" id="PF13271"/>
    </source>
</evidence>
<dbReference type="EMBL" id="JBHTAI010000015">
    <property type="protein sequence ID" value="MFC7151363.1"/>
    <property type="molecule type" value="Genomic_DNA"/>
</dbReference>
<feature type="domain" description="DUF4062" evidence="1">
    <location>
        <begin position="25"/>
        <end position="111"/>
    </location>
</feature>
<dbReference type="RefSeq" id="WP_378047916.1">
    <property type="nucleotide sequence ID" value="NZ_JBHMDN010000015.1"/>
</dbReference>
<reference evidence="3" key="1">
    <citation type="journal article" date="2019" name="Int. J. Syst. Evol. Microbiol.">
        <title>The Global Catalogue of Microorganisms (GCM) 10K type strain sequencing project: providing services to taxonomists for standard genome sequencing and annotation.</title>
        <authorList>
            <consortium name="The Broad Institute Genomics Platform"/>
            <consortium name="The Broad Institute Genome Sequencing Center for Infectious Disease"/>
            <person name="Wu L."/>
            <person name="Ma J."/>
        </authorList>
    </citation>
    <scope>NUCLEOTIDE SEQUENCE [LARGE SCALE GENOMIC DNA]</scope>
    <source>
        <strain evidence="3">KCTC 12907</strain>
    </source>
</reference>
<sequence>MSKILLTYSYIDSGRGRDNELAKAKIFISSVHEDGLKRLRKEAFDELRQLGHEPVMWEENLGPWPSYADPVSKCLDAVGEADIFLLFVGSRGGTYYKEAQRTVTHMEFIQAYDKNKTILVFADTTVKAAFFGTARQWIDDFLEQAVAESGRPPSTDEVLAALGSHSGLPAHVDPYVWFLLHDLAARNVYMDDLSLGVRIDWPGYFSDLLRRGSMLLPLKGSIIENGRRLAQSDEAFRLLSELALLQPGPEGPDYETILGAVASRMPGGRIERRYGPYVSETVGTYGDCIGATLYVRDGDKMRHVAKWADVAWNRSFRLNDKSSYVALTYQMNKDIVHYTQGKTMFYACFKHGEHVLTLHYPAGPDWDNRKYIAYQESVNDAIMNKNPYLVFLVKMVVGGLLA</sequence>
<name>A0ABW2FHS5_9BACL</name>
<comment type="caution">
    <text evidence="2">The sequence shown here is derived from an EMBL/GenBank/DDBJ whole genome shotgun (WGS) entry which is preliminary data.</text>
</comment>
<accession>A0ABW2FHS5</accession>
<organism evidence="2 3">
    <name type="scientific">Cohnella cellulosilytica</name>
    <dbReference type="NCBI Taxonomy" id="986710"/>
    <lineage>
        <taxon>Bacteria</taxon>
        <taxon>Bacillati</taxon>
        <taxon>Bacillota</taxon>
        <taxon>Bacilli</taxon>
        <taxon>Bacillales</taxon>
        <taxon>Paenibacillaceae</taxon>
        <taxon>Cohnella</taxon>
    </lineage>
</organism>
<dbReference type="Pfam" id="PF13271">
    <property type="entry name" value="DUF4062"/>
    <property type="match status" value="1"/>
</dbReference>
<protein>
    <submittedName>
        <fullName evidence="2">DUF4062 domain-containing protein</fullName>
    </submittedName>
</protein>